<protein>
    <submittedName>
        <fullName evidence="1">Uncharacterized protein</fullName>
    </submittedName>
</protein>
<proteinExistence type="predicted"/>
<comment type="caution">
    <text evidence="1">The sequence shown here is derived from an EMBL/GenBank/DDBJ whole genome shotgun (WGS) entry which is preliminary data.</text>
</comment>
<dbReference type="EMBL" id="JACSDY010000003">
    <property type="protein sequence ID" value="KAF7431736.1"/>
    <property type="molecule type" value="Genomic_DNA"/>
</dbReference>
<reference evidence="1" key="1">
    <citation type="journal article" date="2020" name="G3 (Bethesda)">
        <title>High-Quality Assemblies for Three Invasive Social Wasps from the &lt;i&gt;Vespula&lt;/i&gt; Genus.</title>
        <authorList>
            <person name="Harrop T.W.R."/>
            <person name="Guhlin J."/>
            <person name="McLaughlin G.M."/>
            <person name="Permina E."/>
            <person name="Stockwell P."/>
            <person name="Gilligan J."/>
            <person name="Le Lec M.F."/>
            <person name="Gruber M.A.M."/>
            <person name="Quinn O."/>
            <person name="Lovegrove M."/>
            <person name="Duncan E.J."/>
            <person name="Remnant E.J."/>
            <person name="Van Eeckhoven J."/>
            <person name="Graham B."/>
            <person name="Knapp R.A."/>
            <person name="Langford K.W."/>
            <person name="Kronenberg Z."/>
            <person name="Press M.O."/>
            <person name="Eacker S.M."/>
            <person name="Wilson-Rankin E.E."/>
            <person name="Purcell J."/>
            <person name="Lester P.J."/>
            <person name="Dearden P.K."/>
        </authorList>
    </citation>
    <scope>NUCLEOTIDE SEQUENCE</scope>
    <source>
        <strain evidence="1">Volc-1</strain>
    </source>
</reference>
<accession>A0A834P7Q7</accession>
<dbReference type="Proteomes" id="UP000600918">
    <property type="component" value="Unassembled WGS sequence"/>
</dbReference>
<dbReference type="AlphaFoldDB" id="A0A834P7Q7"/>
<sequence length="135" mass="15321">MEAIRDRKFKKLRKYAARCGDGGGDAGGESILGRPRRRNYVAPSNSHPNDSWMIKAESLRTNRYYLCRNEGIAELKLHYAVLGNFTAYIKVVLKVWLIKNEIASCKLRFTRVVSQSNSFCENTSTPSVDWGMLEG</sequence>
<evidence type="ECO:0000313" key="1">
    <source>
        <dbReference type="EMBL" id="KAF7431736.1"/>
    </source>
</evidence>
<keyword evidence="2" id="KW-1185">Reference proteome</keyword>
<organism evidence="1 2">
    <name type="scientific">Vespula pensylvanica</name>
    <name type="common">Western yellow jacket</name>
    <name type="synonym">Wasp</name>
    <dbReference type="NCBI Taxonomy" id="30213"/>
    <lineage>
        <taxon>Eukaryota</taxon>
        <taxon>Metazoa</taxon>
        <taxon>Ecdysozoa</taxon>
        <taxon>Arthropoda</taxon>
        <taxon>Hexapoda</taxon>
        <taxon>Insecta</taxon>
        <taxon>Pterygota</taxon>
        <taxon>Neoptera</taxon>
        <taxon>Endopterygota</taxon>
        <taxon>Hymenoptera</taxon>
        <taxon>Apocrita</taxon>
        <taxon>Aculeata</taxon>
        <taxon>Vespoidea</taxon>
        <taxon>Vespidae</taxon>
        <taxon>Vespinae</taxon>
        <taxon>Vespula</taxon>
    </lineage>
</organism>
<evidence type="ECO:0000313" key="2">
    <source>
        <dbReference type="Proteomes" id="UP000600918"/>
    </source>
</evidence>
<name>A0A834P7Q7_VESPE</name>
<gene>
    <name evidence="1" type="ORF">H0235_004660</name>
</gene>